<dbReference type="EMBL" id="CADILD010000001">
    <property type="protein sequence ID" value="CAB3817818.1"/>
    <property type="molecule type" value="Genomic_DNA"/>
</dbReference>
<protein>
    <submittedName>
        <fullName evidence="1">Uncharacterized protein</fullName>
    </submittedName>
</protein>
<evidence type="ECO:0000313" key="2">
    <source>
        <dbReference type="Proteomes" id="UP000494105"/>
    </source>
</evidence>
<proteinExistence type="predicted"/>
<gene>
    <name evidence="1" type="ORF">LMG1861_00090</name>
</gene>
<dbReference type="Proteomes" id="UP000494105">
    <property type="component" value="Unassembled WGS sequence"/>
</dbReference>
<reference evidence="1 2" key="1">
    <citation type="submission" date="2020-04" db="EMBL/GenBank/DDBJ databases">
        <authorList>
            <person name="De Canck E."/>
        </authorList>
    </citation>
    <scope>NUCLEOTIDE SEQUENCE [LARGE SCALE GENOMIC DNA]</scope>
    <source>
        <strain evidence="1 2">LMG 1861</strain>
    </source>
</reference>
<evidence type="ECO:0000313" key="1">
    <source>
        <dbReference type="EMBL" id="CAB3817818.1"/>
    </source>
</evidence>
<sequence length="103" mass="11066">MTSPVQAASYVGQCVFPKTEITKAGMMKLKRPVFIYASPDESSSKQSLQALTAFSVKAAAKGGYIQLVTVPDYDLANPDSVAGKVIGWAKSSDFDLQDLRNCD</sequence>
<name>A0A6S7BUU8_9BURK</name>
<organism evidence="1 2">
    <name type="scientific">Achromobacter piechaudii</name>
    <dbReference type="NCBI Taxonomy" id="72556"/>
    <lineage>
        <taxon>Bacteria</taxon>
        <taxon>Pseudomonadati</taxon>
        <taxon>Pseudomonadota</taxon>
        <taxon>Betaproteobacteria</taxon>
        <taxon>Burkholderiales</taxon>
        <taxon>Alcaligenaceae</taxon>
        <taxon>Achromobacter</taxon>
    </lineage>
</organism>
<dbReference type="AlphaFoldDB" id="A0A6S7BUU8"/>
<accession>A0A6S7BUU8</accession>